<dbReference type="Pfam" id="PF07823">
    <property type="entry name" value="CPDase"/>
    <property type="match status" value="1"/>
</dbReference>
<gene>
    <name evidence="1" type="ORF">JR316_003433</name>
</gene>
<dbReference type="GO" id="GO:0004113">
    <property type="term" value="F:2',3'-cyclic-nucleotide 3'-phosphodiesterase activity"/>
    <property type="evidence" value="ECO:0007669"/>
    <property type="project" value="TreeGrafter"/>
</dbReference>
<name>A0A8H8CMZ7_PSICU</name>
<dbReference type="SUPFAM" id="SSF55144">
    <property type="entry name" value="LigT-like"/>
    <property type="match status" value="1"/>
</dbReference>
<dbReference type="Gene3D" id="3.90.1140.10">
    <property type="entry name" value="Cyclic phosphodiesterase"/>
    <property type="match status" value="1"/>
</dbReference>
<protein>
    <recommendedName>
        <fullName evidence="2">2',3'-cyclic-nucleotide 3'-phosphodiesterase</fullName>
    </recommendedName>
</protein>
<organism evidence="1">
    <name type="scientific">Psilocybe cubensis</name>
    <name type="common">Psychedelic mushroom</name>
    <name type="synonym">Stropharia cubensis</name>
    <dbReference type="NCBI Taxonomy" id="181762"/>
    <lineage>
        <taxon>Eukaryota</taxon>
        <taxon>Fungi</taxon>
        <taxon>Dikarya</taxon>
        <taxon>Basidiomycota</taxon>
        <taxon>Agaricomycotina</taxon>
        <taxon>Agaricomycetes</taxon>
        <taxon>Agaricomycetidae</taxon>
        <taxon>Agaricales</taxon>
        <taxon>Agaricineae</taxon>
        <taxon>Strophariaceae</taxon>
        <taxon>Psilocybe</taxon>
    </lineage>
</organism>
<dbReference type="InterPro" id="IPR012386">
    <property type="entry name" value="Cyclic-nucl_3Pdiesterase"/>
</dbReference>
<comment type="caution">
    <text evidence="1">The sequence shown here is derived from an EMBL/GenBank/DDBJ whole genome shotgun (WGS) entry which is preliminary data.</text>
</comment>
<dbReference type="PANTHER" id="PTHR28141">
    <property type="entry name" value="2',3'-CYCLIC-NUCLEOTIDE 3'-PHOSPHODIESTERASE"/>
    <property type="match status" value="1"/>
</dbReference>
<sequence>MGLSLWLVPSPLEAKKLGFVINSQRKDPSLSVASYPKFYPHITLASLPQSLETELDKIAGSIPTFDAHAPLRCYFDQVKIGDHYFRSVYVAIKPTREILSLYEEVHQRLGLEPRCPAFPHMSLCYIDDADAINGERDRFYDELRTSAVIGFKTEEPEAVQLNCGSEGTNNWVDNFKAHEVWAVRCEGPVESWEVLHKIPLN</sequence>
<dbReference type="EMBL" id="JAFIQS010000003">
    <property type="protein sequence ID" value="KAG5171348.1"/>
    <property type="molecule type" value="Genomic_DNA"/>
</dbReference>
<proteinExistence type="predicted"/>
<dbReference type="GO" id="GO:0009187">
    <property type="term" value="P:cyclic nucleotide metabolic process"/>
    <property type="evidence" value="ECO:0007669"/>
    <property type="project" value="TreeGrafter"/>
</dbReference>
<accession>A0A8H8CMZ7</accession>
<evidence type="ECO:0000313" key="1">
    <source>
        <dbReference type="EMBL" id="KAG5171348.1"/>
    </source>
</evidence>
<dbReference type="PANTHER" id="PTHR28141:SF1">
    <property type="entry name" value="2',3'-CYCLIC-NUCLEOTIDE 3'-PHOSPHODIESTERASE"/>
    <property type="match status" value="1"/>
</dbReference>
<evidence type="ECO:0008006" key="2">
    <source>
        <dbReference type="Google" id="ProtNLM"/>
    </source>
</evidence>
<dbReference type="InterPro" id="IPR009097">
    <property type="entry name" value="Cyclic_Pdiesterase"/>
</dbReference>
<dbReference type="AlphaFoldDB" id="A0A8H8CMZ7"/>
<reference evidence="1" key="1">
    <citation type="submission" date="2021-02" db="EMBL/GenBank/DDBJ databases">
        <title>Psilocybe cubensis genome.</title>
        <authorList>
            <person name="Mckernan K.J."/>
            <person name="Crawford S."/>
            <person name="Trippe A."/>
            <person name="Kane L.T."/>
            <person name="Mclaughlin S."/>
        </authorList>
    </citation>
    <scope>NUCLEOTIDE SEQUENCE [LARGE SCALE GENOMIC DNA]</scope>
    <source>
        <strain evidence="1">MGC-MH-2018</strain>
    </source>
</reference>